<dbReference type="Pfam" id="PF01529">
    <property type="entry name" value="DHHC"/>
    <property type="match status" value="1"/>
</dbReference>
<evidence type="ECO:0000256" key="7">
    <source>
        <dbReference type="RuleBase" id="RU079119"/>
    </source>
</evidence>
<name>A0A1S8X7S5_OPIVI</name>
<dbReference type="InterPro" id="IPR039859">
    <property type="entry name" value="PFA4/ZDH16/20/ERF2-like"/>
</dbReference>
<keyword evidence="5 7" id="KW-0472">Membrane</keyword>
<reference evidence="9 10" key="1">
    <citation type="submission" date="2015-03" db="EMBL/GenBank/DDBJ databases">
        <title>Draft genome of the nematode, Opisthorchis viverrini.</title>
        <authorList>
            <person name="Mitreva M."/>
        </authorList>
    </citation>
    <scope>NUCLEOTIDE SEQUENCE [LARGE SCALE GENOMIC DNA]</scope>
    <source>
        <strain evidence="9">Khon Kaen</strain>
    </source>
</reference>
<dbReference type="GO" id="GO:0016020">
    <property type="term" value="C:membrane"/>
    <property type="evidence" value="ECO:0007669"/>
    <property type="project" value="UniProtKB-SubCell"/>
</dbReference>
<evidence type="ECO:0000256" key="6">
    <source>
        <dbReference type="ARBA" id="ARBA00023315"/>
    </source>
</evidence>
<feature type="transmembrane region" description="Helical" evidence="7">
    <location>
        <begin position="293"/>
        <end position="313"/>
    </location>
</feature>
<evidence type="ECO:0000259" key="8">
    <source>
        <dbReference type="Pfam" id="PF01529"/>
    </source>
</evidence>
<evidence type="ECO:0000313" key="9">
    <source>
        <dbReference type="EMBL" id="OON22722.1"/>
    </source>
</evidence>
<dbReference type="AlphaFoldDB" id="A0A1S8X7S5"/>
<feature type="transmembrane region" description="Helical" evidence="7">
    <location>
        <begin position="50"/>
        <end position="68"/>
    </location>
</feature>
<evidence type="ECO:0000256" key="4">
    <source>
        <dbReference type="ARBA" id="ARBA00022989"/>
    </source>
</evidence>
<organism evidence="9 10">
    <name type="scientific">Opisthorchis viverrini</name>
    <name type="common">Southeast Asian liver fluke</name>
    <dbReference type="NCBI Taxonomy" id="6198"/>
    <lineage>
        <taxon>Eukaryota</taxon>
        <taxon>Metazoa</taxon>
        <taxon>Spiralia</taxon>
        <taxon>Lophotrochozoa</taxon>
        <taxon>Platyhelminthes</taxon>
        <taxon>Trematoda</taxon>
        <taxon>Digenea</taxon>
        <taxon>Opisthorchiida</taxon>
        <taxon>Opisthorchiata</taxon>
        <taxon>Opisthorchiidae</taxon>
        <taxon>Opisthorchis</taxon>
    </lineage>
</organism>
<evidence type="ECO:0000256" key="2">
    <source>
        <dbReference type="ARBA" id="ARBA00022679"/>
    </source>
</evidence>
<keyword evidence="10" id="KW-1185">Reference proteome</keyword>
<feature type="non-terminal residue" evidence="9">
    <location>
        <position position="424"/>
    </location>
</feature>
<comment type="similarity">
    <text evidence="7">Belongs to the DHHC palmitoyltransferase family.</text>
</comment>
<feature type="transmembrane region" description="Helical" evidence="7">
    <location>
        <begin position="144"/>
        <end position="164"/>
    </location>
</feature>
<keyword evidence="4 7" id="KW-1133">Transmembrane helix</keyword>
<dbReference type="PANTHER" id="PTHR12246">
    <property type="entry name" value="PALMITOYLTRANSFERASE ZDHHC16"/>
    <property type="match status" value="1"/>
</dbReference>
<keyword evidence="6 7" id="KW-0012">Acyltransferase</keyword>
<keyword evidence="3 7" id="KW-0812">Transmembrane</keyword>
<dbReference type="PROSITE" id="PS50216">
    <property type="entry name" value="DHHC"/>
    <property type="match status" value="1"/>
</dbReference>
<gene>
    <name evidence="9" type="ORF">X801_01379</name>
</gene>
<feature type="transmembrane region" description="Helical" evidence="7">
    <location>
        <begin position="97"/>
        <end position="117"/>
    </location>
</feature>
<protein>
    <recommendedName>
        <fullName evidence="7">Palmitoyltransferase</fullName>
        <ecNumber evidence="7">2.3.1.225</ecNumber>
    </recommendedName>
</protein>
<dbReference type="GO" id="GO:0019706">
    <property type="term" value="F:protein-cysteine S-palmitoyltransferase activity"/>
    <property type="evidence" value="ECO:0007669"/>
    <property type="project" value="UniProtKB-EC"/>
</dbReference>
<evidence type="ECO:0000256" key="5">
    <source>
        <dbReference type="ARBA" id="ARBA00023136"/>
    </source>
</evidence>
<comment type="catalytic activity">
    <reaction evidence="7">
        <text>L-cysteinyl-[protein] + hexadecanoyl-CoA = S-hexadecanoyl-L-cysteinyl-[protein] + CoA</text>
        <dbReference type="Rhea" id="RHEA:36683"/>
        <dbReference type="Rhea" id="RHEA-COMP:10131"/>
        <dbReference type="Rhea" id="RHEA-COMP:11032"/>
        <dbReference type="ChEBI" id="CHEBI:29950"/>
        <dbReference type="ChEBI" id="CHEBI:57287"/>
        <dbReference type="ChEBI" id="CHEBI:57379"/>
        <dbReference type="ChEBI" id="CHEBI:74151"/>
        <dbReference type="EC" id="2.3.1.225"/>
    </reaction>
</comment>
<comment type="domain">
    <text evidence="7">The DHHC domain is required for palmitoyltransferase activity.</text>
</comment>
<feature type="transmembrane region" description="Helical" evidence="7">
    <location>
        <begin position="170"/>
        <end position="191"/>
    </location>
</feature>
<dbReference type="EC" id="2.3.1.225" evidence="7"/>
<evidence type="ECO:0000313" key="10">
    <source>
        <dbReference type="Proteomes" id="UP000243686"/>
    </source>
</evidence>
<keyword evidence="2 7" id="KW-0808">Transferase</keyword>
<evidence type="ECO:0000256" key="1">
    <source>
        <dbReference type="ARBA" id="ARBA00004141"/>
    </source>
</evidence>
<proteinExistence type="inferred from homology"/>
<comment type="subcellular location">
    <subcellularLocation>
        <location evidence="1">Membrane</location>
        <topology evidence="1">Multi-pass membrane protein</topology>
    </subcellularLocation>
</comment>
<feature type="domain" description="Palmitoyltransferase DHHC" evidence="8">
    <location>
        <begin position="250"/>
        <end position="363"/>
    </location>
</feature>
<dbReference type="EMBL" id="KV891699">
    <property type="protein sequence ID" value="OON22722.1"/>
    <property type="molecule type" value="Genomic_DNA"/>
</dbReference>
<evidence type="ECO:0000256" key="3">
    <source>
        <dbReference type="ARBA" id="ARBA00022692"/>
    </source>
</evidence>
<feature type="transmembrane region" description="Helical" evidence="7">
    <location>
        <begin position="333"/>
        <end position="353"/>
    </location>
</feature>
<sequence>MVPSERLQGKEISSIRIEIGWQATHSPDWESLIRLVGVNAHKSPVHRSRILVFVGLVFFTVVVLEQAVSQPNLMRLDGSYPSSGEVVSWKRAHEECYFTLNLGRAIAAPIIGLLSVYRCSVMHPTIELADLVANNCMRLYSSRILPKIYMVGFRIFLVQVSVPLSCKSPMLLVVFLLFYHAIAILFVWTFWQSILARAQPIPKEFHLTALETVTFIDMDSDDGRVDYLERLVVQKSLPITMHNKRGTVPFCDICFLIKPDRTHHCSTCEKCIPKMDHHCPWINNCVGFHNQKYFVLFLFYAICYCLLCSLASFPFVRLLIQGQLDLSTGGMHAFFLFIIALVFALAVGILLGFQMILVMKNKLTLGVFSPIQPEHFPFRFVLEFHRPPIFRDASRRDSFDLGVKQNMAQVFGNEWRLWCFPLFS</sequence>
<dbReference type="Proteomes" id="UP000243686">
    <property type="component" value="Unassembled WGS sequence"/>
</dbReference>
<accession>A0A1S8X7S5</accession>
<dbReference type="InterPro" id="IPR001594">
    <property type="entry name" value="Palmitoyltrfase_DHHC"/>
</dbReference>